<evidence type="ECO:0000313" key="1">
    <source>
        <dbReference type="EMBL" id="QEI06026.1"/>
    </source>
</evidence>
<dbReference type="Proteomes" id="UP000325161">
    <property type="component" value="Chromosome"/>
</dbReference>
<reference evidence="1 2" key="1">
    <citation type="submission" date="2019-08" db="EMBL/GenBank/DDBJ databases">
        <title>Amphibian skin-associated Pigmentiphaga: genome sequence and occurrence across geography and hosts.</title>
        <authorList>
            <person name="Bletz M.C."/>
            <person name="Bunk B."/>
            <person name="Sproeer C."/>
            <person name="Biwer P."/>
            <person name="Reiter S."/>
            <person name="Rabemananjara F.C.E."/>
            <person name="Schulz S."/>
            <person name="Overmann J."/>
            <person name="Vences M."/>
        </authorList>
    </citation>
    <scope>NUCLEOTIDE SEQUENCE [LARGE SCALE GENOMIC DNA]</scope>
    <source>
        <strain evidence="1 2">Mada1488</strain>
    </source>
</reference>
<gene>
    <name evidence="1" type="ORF">FXN63_09390</name>
</gene>
<proteinExistence type="predicted"/>
<evidence type="ECO:0000313" key="2">
    <source>
        <dbReference type="Proteomes" id="UP000325161"/>
    </source>
</evidence>
<dbReference type="AlphaFoldDB" id="A0A5C0AWB0"/>
<evidence type="ECO:0008006" key="3">
    <source>
        <dbReference type="Google" id="ProtNLM"/>
    </source>
</evidence>
<sequence length="366" mass="36043">MSSIPVGGGASPISASFLHDAAPSGVAAESATVSTQAPISLTLPAPASESAVGGLVHDPASGDIRETASAARTALAGPVTVSSTPSRAADRTETLNDAAQSLQTSKDVGVDTSKRSFFTKLAGAVVSGVVVGLAAALTAVTAGAAAPLLAVACVNLAVSVGDAGCAYNNLQHAKEVARGDNPPKHSLMPMGNSCVDNFIHGTLTRCGVSADTAKTAATWVGRAVSLGIGIAGVLVSGGASQIGSALEIASTATKAVGAGIKLGVAGGGAIMDKVLGDEVVRQQKLEKEESRHAAFLRDPAGARMADQLEAAVSGTASKTPLPHETAADQAGLIKTGLAGAFSVAKMTGVVSMAATASMDLFHAMRG</sequence>
<protein>
    <recommendedName>
        <fullName evidence="3">Type III secretion system translocon subunit SctE</fullName>
    </recommendedName>
</protein>
<dbReference type="OrthoDB" id="9992066at2"/>
<accession>A0A5C0AWB0</accession>
<dbReference type="EMBL" id="CP043046">
    <property type="protein sequence ID" value="QEI06026.1"/>
    <property type="molecule type" value="Genomic_DNA"/>
</dbReference>
<organism evidence="1 2">
    <name type="scientific">Pigmentiphaga aceris</name>
    <dbReference type="NCBI Taxonomy" id="1940612"/>
    <lineage>
        <taxon>Bacteria</taxon>
        <taxon>Pseudomonadati</taxon>
        <taxon>Pseudomonadota</taxon>
        <taxon>Betaproteobacteria</taxon>
        <taxon>Burkholderiales</taxon>
        <taxon>Alcaligenaceae</taxon>
        <taxon>Pigmentiphaga</taxon>
    </lineage>
</organism>
<dbReference type="RefSeq" id="WP_148814409.1">
    <property type="nucleotide sequence ID" value="NZ_CP043046.1"/>
</dbReference>
<keyword evidence="2" id="KW-1185">Reference proteome</keyword>
<name>A0A5C0AWB0_9BURK</name>
<dbReference type="KEGG" id="pacr:FXN63_09390"/>